<organism evidence="1">
    <name type="scientific">Arundo donax</name>
    <name type="common">Giant reed</name>
    <name type="synonym">Donax arundinaceus</name>
    <dbReference type="NCBI Taxonomy" id="35708"/>
    <lineage>
        <taxon>Eukaryota</taxon>
        <taxon>Viridiplantae</taxon>
        <taxon>Streptophyta</taxon>
        <taxon>Embryophyta</taxon>
        <taxon>Tracheophyta</taxon>
        <taxon>Spermatophyta</taxon>
        <taxon>Magnoliopsida</taxon>
        <taxon>Liliopsida</taxon>
        <taxon>Poales</taxon>
        <taxon>Poaceae</taxon>
        <taxon>PACMAD clade</taxon>
        <taxon>Arundinoideae</taxon>
        <taxon>Arundineae</taxon>
        <taxon>Arundo</taxon>
    </lineage>
</organism>
<reference evidence="1" key="1">
    <citation type="submission" date="2014-09" db="EMBL/GenBank/DDBJ databases">
        <authorList>
            <person name="Magalhaes I.L.F."/>
            <person name="Oliveira U."/>
            <person name="Santos F.R."/>
            <person name="Vidigal T.H.D.A."/>
            <person name="Brescovit A.D."/>
            <person name="Santos A.J."/>
        </authorList>
    </citation>
    <scope>NUCLEOTIDE SEQUENCE</scope>
    <source>
        <tissue evidence="1">Shoot tissue taken approximately 20 cm above the soil surface</tissue>
    </source>
</reference>
<proteinExistence type="predicted"/>
<evidence type="ECO:0000313" key="1">
    <source>
        <dbReference type="EMBL" id="JAD60021.1"/>
    </source>
</evidence>
<dbReference type="EMBL" id="GBRH01237874">
    <property type="protein sequence ID" value="JAD60021.1"/>
    <property type="molecule type" value="Transcribed_RNA"/>
</dbReference>
<name>A0A0A9B9M2_ARUDO</name>
<sequence>MALYHARSSRKVRRWRRWVAPPEGKGACSSAASCCWSPVASFSHAGCHGVERQNLRFHGGRSLCVR</sequence>
<reference evidence="1" key="2">
    <citation type="journal article" date="2015" name="Data Brief">
        <title>Shoot transcriptome of the giant reed, Arundo donax.</title>
        <authorList>
            <person name="Barrero R.A."/>
            <person name="Guerrero F.D."/>
            <person name="Moolhuijzen P."/>
            <person name="Goolsby J.A."/>
            <person name="Tidwell J."/>
            <person name="Bellgard S.E."/>
            <person name="Bellgard M.I."/>
        </authorList>
    </citation>
    <scope>NUCLEOTIDE SEQUENCE</scope>
    <source>
        <tissue evidence="1">Shoot tissue taken approximately 20 cm above the soil surface</tissue>
    </source>
</reference>
<dbReference type="AlphaFoldDB" id="A0A0A9B9M2"/>
<protein>
    <submittedName>
        <fullName evidence="1">Uncharacterized protein</fullName>
    </submittedName>
</protein>
<accession>A0A0A9B9M2</accession>